<sequence length="293" mass="30078">MKKVLFATTALVATAGVAAADVSFGGYGRFGVLYVENAAKDTRIESRFRLNIDGSTEADGGVTFGARVRMQADDTATAANAASLNGARFYAMTGGLTVGVGNIYGAIDSMPNLYTASIGLSGLGWHNVVSNFDADSYSSTGAGRNGVEVIYEGGGFGAHVSSSNTGGTERTAIALSYTWNDWTFAAAYQDSNVADDVVYAVTVGGEIGPVTVSVMYAEDDLDQASATLAGEFEVGGATTVLAFYNNDDENNGLSADSYGLGLKHSLGGGVSIRGGVVSAQDVLTADMGVLFNF</sequence>
<dbReference type="SUPFAM" id="SSF56935">
    <property type="entry name" value="Porins"/>
    <property type="match status" value="1"/>
</dbReference>
<evidence type="ECO:0000313" key="3">
    <source>
        <dbReference type="EMBL" id="MWB76574.1"/>
    </source>
</evidence>
<reference evidence="3 4" key="1">
    <citation type="submission" date="2019-11" db="EMBL/GenBank/DDBJ databases">
        <title>Pseudooceanicola pacifica sp. nov., isolated from deep-sea sediment of the Pacific Ocean.</title>
        <authorList>
            <person name="Lyu L."/>
        </authorList>
    </citation>
    <scope>NUCLEOTIDE SEQUENCE [LARGE SCALE GENOMIC DNA]</scope>
    <source>
        <strain evidence="3 4">216_PA32_1</strain>
    </source>
</reference>
<evidence type="ECO:0000313" key="4">
    <source>
        <dbReference type="Proteomes" id="UP000443843"/>
    </source>
</evidence>
<dbReference type="AlphaFoldDB" id="A0A844W1J5"/>
<dbReference type="InterPro" id="IPR023614">
    <property type="entry name" value="Porin_dom_sf"/>
</dbReference>
<name>A0A844W1J5_9RHOB</name>
<evidence type="ECO:0000259" key="2">
    <source>
        <dbReference type="Pfam" id="PF13609"/>
    </source>
</evidence>
<feature type="domain" description="Porin" evidence="2">
    <location>
        <begin position="7"/>
        <end position="276"/>
    </location>
</feature>
<dbReference type="Gene3D" id="2.40.160.10">
    <property type="entry name" value="Porin"/>
    <property type="match status" value="1"/>
</dbReference>
<gene>
    <name evidence="3" type="ORF">GLS40_00895</name>
</gene>
<dbReference type="GO" id="GO:0015288">
    <property type="term" value="F:porin activity"/>
    <property type="evidence" value="ECO:0007669"/>
    <property type="project" value="InterPro"/>
</dbReference>
<dbReference type="Proteomes" id="UP000443843">
    <property type="component" value="Unassembled WGS sequence"/>
</dbReference>
<evidence type="ECO:0000256" key="1">
    <source>
        <dbReference type="SAM" id="SignalP"/>
    </source>
</evidence>
<dbReference type="Pfam" id="PF13609">
    <property type="entry name" value="Porin_4"/>
    <property type="match status" value="1"/>
</dbReference>
<feature type="signal peptide" evidence="1">
    <location>
        <begin position="1"/>
        <end position="19"/>
    </location>
</feature>
<dbReference type="GO" id="GO:0016020">
    <property type="term" value="C:membrane"/>
    <property type="evidence" value="ECO:0007669"/>
    <property type="project" value="InterPro"/>
</dbReference>
<dbReference type="InterPro" id="IPR033900">
    <property type="entry name" value="Gram_neg_porin_domain"/>
</dbReference>
<keyword evidence="4" id="KW-1185">Reference proteome</keyword>
<comment type="caution">
    <text evidence="3">The sequence shown here is derived from an EMBL/GenBank/DDBJ whole genome shotgun (WGS) entry which is preliminary data.</text>
</comment>
<protein>
    <submittedName>
        <fullName evidence="3">Porin</fullName>
    </submittedName>
</protein>
<dbReference type="RefSeq" id="WP_160380717.1">
    <property type="nucleotide sequence ID" value="NZ_WNXQ01000001.1"/>
</dbReference>
<dbReference type="EMBL" id="WNXQ01000001">
    <property type="protein sequence ID" value="MWB76574.1"/>
    <property type="molecule type" value="Genomic_DNA"/>
</dbReference>
<organism evidence="3 4">
    <name type="scientific">Pseudooceanicola pacificus</name>
    <dbReference type="NCBI Taxonomy" id="2676438"/>
    <lineage>
        <taxon>Bacteria</taxon>
        <taxon>Pseudomonadati</taxon>
        <taxon>Pseudomonadota</taxon>
        <taxon>Alphaproteobacteria</taxon>
        <taxon>Rhodobacterales</taxon>
        <taxon>Paracoccaceae</taxon>
        <taxon>Pseudooceanicola</taxon>
    </lineage>
</organism>
<feature type="chain" id="PRO_5032411478" evidence="1">
    <location>
        <begin position="20"/>
        <end position="293"/>
    </location>
</feature>
<keyword evidence="1" id="KW-0732">Signal</keyword>
<accession>A0A844W1J5</accession>
<proteinExistence type="predicted"/>